<dbReference type="Proteomes" id="UP000218811">
    <property type="component" value="Unassembled WGS sequence"/>
</dbReference>
<protein>
    <submittedName>
        <fullName evidence="2">Uncharacterized protein</fullName>
    </submittedName>
</protein>
<accession>A0A2H3JA31</accession>
<name>A0A2H3JA31_WOLCO</name>
<keyword evidence="3" id="KW-1185">Reference proteome</keyword>
<proteinExistence type="predicted"/>
<organism evidence="2 3">
    <name type="scientific">Wolfiporia cocos (strain MD-104)</name>
    <name type="common">Brown rot fungus</name>
    <dbReference type="NCBI Taxonomy" id="742152"/>
    <lineage>
        <taxon>Eukaryota</taxon>
        <taxon>Fungi</taxon>
        <taxon>Dikarya</taxon>
        <taxon>Basidiomycota</taxon>
        <taxon>Agaricomycotina</taxon>
        <taxon>Agaricomycetes</taxon>
        <taxon>Polyporales</taxon>
        <taxon>Phaeolaceae</taxon>
        <taxon>Wolfiporia</taxon>
    </lineage>
</organism>
<dbReference type="EMBL" id="KB467854">
    <property type="protein sequence ID" value="PCH35599.1"/>
    <property type="molecule type" value="Genomic_DNA"/>
</dbReference>
<feature type="region of interest" description="Disordered" evidence="1">
    <location>
        <begin position="57"/>
        <end position="78"/>
    </location>
</feature>
<sequence>MSKRKPRRPSLVTALSDLELSHECCAFRDTWSSSSSPPSSTLFCIFRPRLGLMPPLEGPSIAATPGKLSTGPFNTSTG</sequence>
<dbReference type="AlphaFoldDB" id="A0A2H3JA31"/>
<evidence type="ECO:0000313" key="3">
    <source>
        <dbReference type="Proteomes" id="UP000218811"/>
    </source>
</evidence>
<gene>
    <name evidence="2" type="ORF">WOLCODRAFT_156300</name>
</gene>
<reference evidence="2 3" key="1">
    <citation type="journal article" date="2012" name="Science">
        <title>The Paleozoic origin of enzymatic lignin decomposition reconstructed from 31 fungal genomes.</title>
        <authorList>
            <person name="Floudas D."/>
            <person name="Binder M."/>
            <person name="Riley R."/>
            <person name="Barry K."/>
            <person name="Blanchette R.A."/>
            <person name="Henrissat B."/>
            <person name="Martinez A.T."/>
            <person name="Otillar R."/>
            <person name="Spatafora J.W."/>
            <person name="Yadav J.S."/>
            <person name="Aerts A."/>
            <person name="Benoit I."/>
            <person name="Boyd A."/>
            <person name="Carlson A."/>
            <person name="Copeland A."/>
            <person name="Coutinho P.M."/>
            <person name="de Vries R.P."/>
            <person name="Ferreira P."/>
            <person name="Findley K."/>
            <person name="Foster B."/>
            <person name="Gaskell J."/>
            <person name="Glotzer D."/>
            <person name="Gorecki P."/>
            <person name="Heitman J."/>
            <person name="Hesse C."/>
            <person name="Hori C."/>
            <person name="Igarashi K."/>
            <person name="Jurgens J.A."/>
            <person name="Kallen N."/>
            <person name="Kersten P."/>
            <person name="Kohler A."/>
            <person name="Kuees U."/>
            <person name="Kumar T.K.A."/>
            <person name="Kuo A."/>
            <person name="LaButti K."/>
            <person name="Larrondo L.F."/>
            <person name="Lindquist E."/>
            <person name="Ling A."/>
            <person name="Lombard V."/>
            <person name="Lucas S."/>
            <person name="Lundell T."/>
            <person name="Martin R."/>
            <person name="McLaughlin D.J."/>
            <person name="Morgenstern I."/>
            <person name="Morin E."/>
            <person name="Murat C."/>
            <person name="Nagy L.G."/>
            <person name="Nolan M."/>
            <person name="Ohm R.A."/>
            <person name="Patyshakuliyeva A."/>
            <person name="Rokas A."/>
            <person name="Ruiz-Duenas F.J."/>
            <person name="Sabat G."/>
            <person name="Salamov A."/>
            <person name="Samejima M."/>
            <person name="Schmutz J."/>
            <person name="Slot J.C."/>
            <person name="St John F."/>
            <person name="Stenlid J."/>
            <person name="Sun H."/>
            <person name="Sun S."/>
            <person name="Syed K."/>
            <person name="Tsang A."/>
            <person name="Wiebenga A."/>
            <person name="Young D."/>
            <person name="Pisabarro A."/>
            <person name="Eastwood D.C."/>
            <person name="Martin F."/>
            <person name="Cullen D."/>
            <person name="Grigoriev I.V."/>
            <person name="Hibbett D.S."/>
        </authorList>
    </citation>
    <scope>NUCLEOTIDE SEQUENCE [LARGE SCALE GENOMIC DNA]</scope>
    <source>
        <strain evidence="2 3">MD-104</strain>
    </source>
</reference>
<evidence type="ECO:0000313" key="2">
    <source>
        <dbReference type="EMBL" id="PCH35599.1"/>
    </source>
</evidence>
<evidence type="ECO:0000256" key="1">
    <source>
        <dbReference type="SAM" id="MobiDB-lite"/>
    </source>
</evidence>